<evidence type="ECO:0000256" key="1">
    <source>
        <dbReference type="ARBA" id="ARBA00013160"/>
    </source>
</evidence>
<dbReference type="InterPro" id="IPR001412">
    <property type="entry name" value="aa-tRNA-synth_I_CS"/>
</dbReference>
<keyword evidence="4 11" id="KW-0547">Nucleotide-binding</keyword>
<dbReference type="InterPro" id="IPR016024">
    <property type="entry name" value="ARM-type_fold"/>
</dbReference>
<dbReference type="GO" id="GO:0005524">
    <property type="term" value="F:ATP binding"/>
    <property type="evidence" value="ECO:0007669"/>
    <property type="project" value="UniProtKB-KW"/>
</dbReference>
<dbReference type="FunFam" id="1.10.240.10:FF:000001">
    <property type="entry name" value="Tyrosine--tRNA ligase"/>
    <property type="match status" value="1"/>
</dbReference>
<evidence type="ECO:0000259" key="17">
    <source>
        <dbReference type="PROSITE" id="PS50195"/>
    </source>
</evidence>
<dbReference type="InterPro" id="IPR001683">
    <property type="entry name" value="PX_dom"/>
</dbReference>
<dbReference type="InterPro" id="IPR044926">
    <property type="entry name" value="RGS_subdomain_2"/>
</dbReference>
<evidence type="ECO:0000313" key="21">
    <source>
        <dbReference type="Proteomes" id="UP000310200"/>
    </source>
</evidence>
<evidence type="ECO:0000256" key="13">
    <source>
        <dbReference type="SAM" id="MobiDB-lite"/>
    </source>
</evidence>
<evidence type="ECO:0000259" key="15">
    <source>
        <dbReference type="PROSITE" id="PS50081"/>
    </source>
</evidence>
<feature type="domain" description="RGS" evidence="16">
    <location>
        <begin position="1573"/>
        <end position="1705"/>
    </location>
</feature>
<dbReference type="Gene3D" id="1.25.10.10">
    <property type="entry name" value="Leucine-rich Repeat Variant"/>
    <property type="match status" value="2"/>
</dbReference>
<dbReference type="GO" id="GO:0035091">
    <property type="term" value="F:phosphatidylinositol binding"/>
    <property type="evidence" value="ECO:0007669"/>
    <property type="project" value="InterPro"/>
</dbReference>
<evidence type="ECO:0000259" key="16">
    <source>
        <dbReference type="PROSITE" id="PS50132"/>
    </source>
</evidence>
<evidence type="ECO:0000256" key="11">
    <source>
        <dbReference type="RuleBase" id="RU361234"/>
    </source>
</evidence>
<feature type="region of interest" description="Disordered" evidence="13">
    <location>
        <begin position="397"/>
        <end position="430"/>
    </location>
</feature>
<dbReference type="GO" id="GO:0003723">
    <property type="term" value="F:RNA binding"/>
    <property type="evidence" value="ECO:0007669"/>
    <property type="project" value="InterPro"/>
</dbReference>
<feature type="transmembrane region" description="Helical" evidence="14">
    <location>
        <begin position="1296"/>
        <end position="1315"/>
    </location>
</feature>
<dbReference type="CDD" id="cd20821">
    <property type="entry name" value="C1_MgcRacGAP"/>
    <property type="match status" value="1"/>
</dbReference>
<dbReference type="InterPro" id="IPR002307">
    <property type="entry name" value="Tyr-tRNA-ligase"/>
</dbReference>
<dbReference type="InterPro" id="IPR003114">
    <property type="entry name" value="Phox_assoc"/>
</dbReference>
<dbReference type="STRING" id="300112.A0A4S2KFJ4"/>
<dbReference type="InterPro" id="IPR014729">
    <property type="entry name" value="Rossmann-like_a/b/a_fold"/>
</dbReference>
<feature type="domain" description="PX" evidence="17">
    <location>
        <begin position="1783"/>
        <end position="1895"/>
    </location>
</feature>
<dbReference type="CDD" id="cd04382">
    <property type="entry name" value="RhoGAP_MgcRacGAP"/>
    <property type="match status" value="1"/>
</dbReference>
<keyword evidence="12" id="KW-0175">Coiled coil</keyword>
<dbReference type="GO" id="GO:0006437">
    <property type="term" value="P:tyrosyl-tRNA aminoacylation"/>
    <property type="evidence" value="ECO:0007669"/>
    <property type="project" value="InterPro"/>
</dbReference>
<feature type="non-terminal residue" evidence="20">
    <location>
        <position position="2538"/>
    </location>
</feature>
<dbReference type="InterPro" id="IPR000198">
    <property type="entry name" value="RhoGAP_dom"/>
</dbReference>
<dbReference type="EC" id="6.1.1.1" evidence="1 11"/>
<proteinExistence type="inferred from homology"/>
<evidence type="ECO:0000256" key="2">
    <source>
        <dbReference type="ARBA" id="ARBA00022598"/>
    </source>
</evidence>
<dbReference type="Proteomes" id="UP000310200">
    <property type="component" value="Unassembled WGS sequence"/>
</dbReference>
<dbReference type="InterPro" id="IPR016137">
    <property type="entry name" value="RGS"/>
</dbReference>
<dbReference type="GO" id="GO:0005829">
    <property type="term" value="C:cytosol"/>
    <property type="evidence" value="ECO:0007669"/>
    <property type="project" value="TreeGrafter"/>
</dbReference>
<dbReference type="InterPro" id="IPR024088">
    <property type="entry name" value="Tyr-tRNA-ligase_bac-type"/>
</dbReference>
<feature type="domain" description="Phorbol-ester/DAG-type" evidence="15">
    <location>
        <begin position="481"/>
        <end position="531"/>
    </location>
</feature>
<dbReference type="PANTHER" id="PTHR11766">
    <property type="entry name" value="TYROSYL-TRNA SYNTHETASE"/>
    <property type="match status" value="1"/>
</dbReference>
<dbReference type="InterPro" id="IPR024107">
    <property type="entry name" value="Tyr-tRNA-ligase_bac_1"/>
</dbReference>
<feature type="region of interest" description="Disordered" evidence="13">
    <location>
        <begin position="343"/>
        <end position="370"/>
    </location>
</feature>
<evidence type="ECO:0000256" key="6">
    <source>
        <dbReference type="ARBA" id="ARBA00022840"/>
    </source>
</evidence>
<dbReference type="EMBL" id="QBLH01002544">
    <property type="protein sequence ID" value="TGZ48181.1"/>
    <property type="molecule type" value="Genomic_DNA"/>
</dbReference>
<dbReference type="SMART" id="SM00324">
    <property type="entry name" value="RhoGAP"/>
    <property type="match status" value="1"/>
</dbReference>
<dbReference type="InterPro" id="IPR002219">
    <property type="entry name" value="PKC_DAG/PE"/>
</dbReference>
<dbReference type="InterPro" id="IPR036305">
    <property type="entry name" value="RGS_sf"/>
</dbReference>
<dbReference type="SMART" id="SM00313">
    <property type="entry name" value="PXA"/>
    <property type="match status" value="1"/>
</dbReference>
<dbReference type="SUPFAM" id="SSF48371">
    <property type="entry name" value="ARM repeat"/>
    <property type="match status" value="1"/>
</dbReference>
<dbReference type="GO" id="GO:0007165">
    <property type="term" value="P:signal transduction"/>
    <property type="evidence" value="ECO:0007669"/>
    <property type="project" value="InterPro"/>
</dbReference>
<dbReference type="GO" id="GO:0004831">
    <property type="term" value="F:tyrosine-tRNA ligase activity"/>
    <property type="evidence" value="ECO:0007669"/>
    <property type="project" value="UniProtKB-EC"/>
</dbReference>
<dbReference type="PROSITE" id="PS00479">
    <property type="entry name" value="ZF_DAG_PE_1"/>
    <property type="match status" value="1"/>
</dbReference>
<feature type="domain" description="PXA" evidence="19">
    <location>
        <begin position="1364"/>
        <end position="1536"/>
    </location>
</feature>
<keyword evidence="21" id="KW-1185">Reference proteome</keyword>
<dbReference type="Pfam" id="PF00620">
    <property type="entry name" value="RhoGAP"/>
    <property type="match status" value="1"/>
</dbReference>
<dbReference type="PROSITE" id="PS51207">
    <property type="entry name" value="PXA"/>
    <property type="match status" value="1"/>
</dbReference>
<dbReference type="PANTHER" id="PTHR11766:SF0">
    <property type="entry name" value="TYROSINE--TRNA LIGASE, MITOCHONDRIAL"/>
    <property type="match status" value="1"/>
</dbReference>
<keyword evidence="8 11" id="KW-0030">Aminoacyl-tRNA synthetase</keyword>
<dbReference type="SUPFAM" id="SSF48350">
    <property type="entry name" value="GTPase activation domain, GAP"/>
    <property type="match status" value="1"/>
</dbReference>
<protein>
    <recommendedName>
        <fullName evidence="1 11">Tyrosine--tRNA ligase</fullName>
        <ecNumber evidence="1 11">6.1.1.1</ecNumber>
    </recommendedName>
    <alternativeName>
        <fullName evidence="9 11">Tyrosyl-tRNA synthetase</fullName>
    </alternativeName>
</protein>
<keyword evidence="7 11" id="KW-0648">Protein biosynthesis</keyword>
<keyword evidence="5" id="KW-0862">Zinc</keyword>
<dbReference type="PROSITE" id="PS50238">
    <property type="entry name" value="RHOGAP"/>
    <property type="match status" value="1"/>
</dbReference>
<dbReference type="Gene3D" id="3.30.1520.10">
    <property type="entry name" value="Phox-like domain"/>
    <property type="match status" value="1"/>
</dbReference>
<sequence length="2538" mass="287501">MLRKLELIEEKVRGNIQMETLLKDGHIELAKAKYIRGKENISMLQVPNKEDTVTSLFDLETKTTDEDNDTVPCFDISFKKLSDDADGPGDPIKWFGVLVPQNLRNSQKRFQESIYHATKIANVQAELISVLSKLKTLCIQKDSLCSPNEATKYRKSNKISTRMTSLSLLATYDELVRCTNVLVNGSCEEEFLQFAESQEEMRQKWLESVQECQRLHSALDKAHNEIADFDRKLRHARRNLEEENRKRRAAEEQRDLLEKQIATARDFLFNDKGKNINDETREKLQFLNNTSLNRQSSMHTQDMPFDKLNTIAELNSTGSLLSDLNCLSRSEDDLEISNILQKQKKREWKEHRPSSEYSKKHRRSALHKATELNPSDRIVATTTVVMPKDGTITASSTIEAIPGDENADPQIPLHNSRKRRKSSTEHNKSKLSHIDVNEMPIDIAPSAPKADILTSTSDSEDVCKPSPNIGGYTMNTKMSRNHNFIAKNIYGKTEMCTACGKKIRWGKPMQKCRDCRATAHIECKNSVPLPCIPTGNTPTLRGSTIADYTPMTSPMVPSIVVHCINEVELRGMNEQGLYRVNGAAADVRSLKDKFLKNKGAPNLSNVDIATICSTLKDFLRSLEPLITVGLRKDFTRATQLEDKQDADAALYQAISELPQPNRDTLAFLMLHLQRVSSSAECKMPISNLAKVFAPTLVGFNSQEPSLNEIKPQVAIVESLLQIPSDYWATYVNPTNLNGINTPKTGELKHTPSVESLLKRSISRGFFNTPLSSRLCSTVRNVNVYKRRFYCSRNVLELHERGMYEDIFPDTSTNEIVDLLKKSSQCVYAGFDPTADSLHVGNLLVLMNLLHWQRAGHQVIALVGGATGLIGDPSHRKSERVEMERHLIEENIKCIAKNIETIFNNHKDYFWKNKETKLKPLIIINNLDWYTNVNVIEFVRSIGKYFRMGTMLGRSSVQSRLNSDVGMSFTEFTYQVFQAYDWLQLMKNYKCRFQIGGSDQMGNIMSGYDLITKSLRKEVYGLTLPLITAEGGKKFGKSLLNAVWLSPTKSSSFQLYQYFIRTKDSDVEKFLKLFTFIPLNKITEIVNGHMNDPEQRRAQKLLAEQVTLLAHGEDGLLAAKRASAALYDKSIESFVRLNASELTDVFEGATIVEILSEPGITVYELAKKAKCFKTDHDAERIITAGGFYVNHQKITNLNEVIVPGIHILSNNISLLRVGKKTYHITVELRTSNFSDALPRMPCIKEASKLKVIGYCSTHCVLFNSDEMQDLYFFSAAVSAIIVFLITFIVVVFNSIAWVFVVASIYVIASLYAVQLVQCVDSLLTRFNINDKFTTRYEVKDSCSVCSKNTCKRHKLLPHSTKVKVPKDFDHALEQLLEEVLQIYVCTWYSDFSANEAFVQQLRLAITTAAKNIAIRLLRANTATIAFDGLIPLAIQHAQDWNALLKMSKSEVKTPQDYIGNCLSSKIHPAAYSREAELNYLRGLVTALLPHLLPAIHVSTNNKVILREILANWVLLPAIDALADPENINMLVTLSTHRDTTLSNAAESISVPILQSWVTNPAMHSHITHSCFKPSLNEILNDPELLYMFMQHIKESGPMNLFQFCLDIDDLSKRMLNPEMSTSAEKSLYTDVRNMYTVYLDPDGSEYLYLPLHISKGIRQILEGGPEKIQELRTSRPFYQAHQEAHALLESTCLPSFHHSYQLYKLLCGHLSEQTKATAAANSASGGTSTPMRFNNQLQGKVDGVLRPTTIDGTPFQLHDAYPVEEVDCTARAYNEIKGFGDKSHRDLTTWRVAVPHVDGGGTQPVYMIAVHSVAEAKSWTVLRQDQDFYTLRTRLAEFHGDKELNDSPLPSRKNPHLSLTANRQRYEEFLQKLLSKPMLRSSELLYTFLTTPNLKPYFANYSTPDIGILYQSMAYKLRKEKGQHLDKFMSTFLASTNTKYEHMDMGVEPSSEHLGETESKGRKLIDEVFGNNLNLPVTFQNLPCSLPQRDHMKGASLCIVEALDGLLTVPPIISRLFWMFAFLSRKRLDPIVNAVFYNTLVKLLSDPLQNAPFNKHLAYLLLDHLLVNLFPEVSEALDLAFDVNANEKEREIAMDDLLDLACDETDAELDTSFVTCEIKQIGDLQKGRCIKNRTTCESGKERGINLQRDSSCRRVMRKQYYLNRNILNTYSDWAKRFVELCGVQRLMEVASEREEYKYKYKSSMDITSSTQNLTSAWLTNSTHFAFSHHHNTHLSTPLINLLKDNMHSPDIESKVRVVVAITTLLSHLSYAWKLRFQHLTGPITTLLSSPSNVGNAVVAKKEILEMIFVMARTDDVLQHTDDAIINQGVNILKNLCQFQDDSVRVRGTEALLSLALNGTVEGKKQASRALVHLGLTIGKCNLRMYRESRYVLRLHFPKIEAFKYEGDYLLRLASANLINILLLSRDIAIQYFEEDNSRVEYLMLLYKDENQDDKVRSSCSSSEADGGQQRGLQESFRLEFLAGISTFFTHQSPRNVLYKHLMVIVYDKKSVADVAAELIETGIMELLRELRKQNKISKN</sequence>
<dbReference type="Gene3D" id="1.10.240.10">
    <property type="entry name" value="Tyrosyl-Transfer RNA Synthetase"/>
    <property type="match status" value="1"/>
</dbReference>
<comment type="similarity">
    <text evidence="11">Belongs to the class-I aminoacyl-tRNA synthetase family.</text>
</comment>
<dbReference type="SMART" id="SM00315">
    <property type="entry name" value="RGS"/>
    <property type="match status" value="1"/>
</dbReference>
<evidence type="ECO:0000256" key="3">
    <source>
        <dbReference type="ARBA" id="ARBA00022723"/>
    </source>
</evidence>
<feature type="compositionally biased region" description="Basic and acidic residues" evidence="13">
    <location>
        <begin position="347"/>
        <end position="358"/>
    </location>
</feature>
<dbReference type="Gene3D" id="3.40.50.620">
    <property type="entry name" value="HUPs"/>
    <property type="match status" value="1"/>
</dbReference>
<evidence type="ECO:0000256" key="4">
    <source>
        <dbReference type="ARBA" id="ARBA00022741"/>
    </source>
</evidence>
<evidence type="ECO:0000256" key="9">
    <source>
        <dbReference type="ARBA" id="ARBA00033323"/>
    </source>
</evidence>
<evidence type="ECO:0000256" key="12">
    <source>
        <dbReference type="SAM" id="Coils"/>
    </source>
</evidence>
<comment type="caution">
    <text evidence="20">The sequence shown here is derived from an EMBL/GenBank/DDBJ whole genome shotgun (WGS) entry which is preliminary data.</text>
</comment>
<dbReference type="PRINTS" id="PR01040">
    <property type="entry name" value="TRNASYNTHTYR"/>
</dbReference>
<dbReference type="CDD" id="cd00805">
    <property type="entry name" value="TyrRS_core"/>
    <property type="match status" value="1"/>
</dbReference>
<feature type="coiled-coil region" evidence="12">
    <location>
        <begin position="219"/>
        <end position="267"/>
    </location>
</feature>
<dbReference type="HAMAP" id="MF_02006">
    <property type="entry name" value="Tyr_tRNA_synth_type1"/>
    <property type="match status" value="1"/>
</dbReference>
<keyword evidence="6 11" id="KW-0067">ATP-binding</keyword>
<dbReference type="PROSITE" id="PS00178">
    <property type="entry name" value="AA_TRNA_LIGASE_I"/>
    <property type="match status" value="1"/>
</dbReference>
<keyword evidence="2 11" id="KW-0436">Ligase</keyword>
<reference evidence="20 21" key="1">
    <citation type="journal article" date="2019" name="Philos. Trans. R. Soc. Lond., B, Biol. Sci.">
        <title>Ant behaviour and brain gene expression of defending hosts depend on the ecological success of the intruding social parasite.</title>
        <authorList>
            <person name="Kaur R."/>
            <person name="Stoldt M."/>
            <person name="Jongepier E."/>
            <person name="Feldmeyer B."/>
            <person name="Menzel F."/>
            <person name="Bornberg-Bauer E."/>
            <person name="Foitzik S."/>
        </authorList>
    </citation>
    <scope>NUCLEOTIDE SEQUENCE [LARGE SCALE GENOMIC DNA]</scope>
    <source>
        <tissue evidence="20">Whole body</tissue>
    </source>
</reference>
<dbReference type="InterPro" id="IPR036986">
    <property type="entry name" value="S4_RNA-bd_sf"/>
</dbReference>
<dbReference type="SUPFAM" id="SSF52374">
    <property type="entry name" value="Nucleotidylyl transferase"/>
    <property type="match status" value="1"/>
</dbReference>
<keyword evidence="14" id="KW-0812">Transmembrane</keyword>
<evidence type="ECO:0000256" key="5">
    <source>
        <dbReference type="ARBA" id="ARBA00022833"/>
    </source>
</evidence>
<feature type="transmembrane region" description="Helical" evidence="14">
    <location>
        <begin position="1269"/>
        <end position="1289"/>
    </location>
</feature>
<dbReference type="Pfam" id="PF00130">
    <property type="entry name" value="C1_1"/>
    <property type="match status" value="1"/>
</dbReference>
<evidence type="ECO:0000259" key="19">
    <source>
        <dbReference type="PROSITE" id="PS51207"/>
    </source>
</evidence>
<dbReference type="InterPro" id="IPR046349">
    <property type="entry name" value="C1-like_sf"/>
</dbReference>
<dbReference type="Pfam" id="PF00615">
    <property type="entry name" value="RGS"/>
    <property type="match status" value="1"/>
</dbReference>
<dbReference type="NCBIfam" id="TIGR00234">
    <property type="entry name" value="tyrS"/>
    <property type="match status" value="1"/>
</dbReference>
<dbReference type="PROSITE" id="PS50081">
    <property type="entry name" value="ZF_DAG_PE_2"/>
    <property type="match status" value="1"/>
</dbReference>
<dbReference type="PROSITE" id="PS50132">
    <property type="entry name" value="RGS"/>
    <property type="match status" value="1"/>
</dbReference>
<dbReference type="Pfam" id="PF00579">
    <property type="entry name" value="tRNA-synt_1b"/>
    <property type="match status" value="1"/>
</dbReference>
<dbReference type="SUPFAM" id="SSF57889">
    <property type="entry name" value="Cysteine-rich domain"/>
    <property type="match status" value="1"/>
</dbReference>
<comment type="catalytic activity">
    <reaction evidence="10 11">
        <text>tRNA(Tyr) + L-tyrosine + ATP = L-tyrosyl-tRNA(Tyr) + AMP + diphosphate + H(+)</text>
        <dbReference type="Rhea" id="RHEA:10220"/>
        <dbReference type="Rhea" id="RHEA-COMP:9706"/>
        <dbReference type="Rhea" id="RHEA-COMP:9707"/>
        <dbReference type="ChEBI" id="CHEBI:15378"/>
        <dbReference type="ChEBI" id="CHEBI:30616"/>
        <dbReference type="ChEBI" id="CHEBI:33019"/>
        <dbReference type="ChEBI" id="CHEBI:58315"/>
        <dbReference type="ChEBI" id="CHEBI:78442"/>
        <dbReference type="ChEBI" id="CHEBI:78536"/>
        <dbReference type="ChEBI" id="CHEBI:456215"/>
        <dbReference type="EC" id="6.1.1.1"/>
    </reaction>
</comment>
<dbReference type="SUPFAM" id="SSF48097">
    <property type="entry name" value="Regulator of G-protein signaling, RGS"/>
    <property type="match status" value="1"/>
</dbReference>
<accession>A0A4S2KFJ4</accession>
<dbReference type="InterPro" id="IPR002305">
    <property type="entry name" value="aa-tRNA-synth_Ic"/>
</dbReference>
<keyword evidence="14" id="KW-0472">Membrane</keyword>
<dbReference type="FunFam" id="3.40.50.620:FF:000107">
    <property type="entry name" value="Tyrosine--tRNA ligase"/>
    <property type="match status" value="1"/>
</dbReference>
<evidence type="ECO:0000313" key="20">
    <source>
        <dbReference type="EMBL" id="TGZ48181.1"/>
    </source>
</evidence>
<keyword evidence="3" id="KW-0479">Metal-binding</keyword>
<dbReference type="InterPro" id="IPR011989">
    <property type="entry name" value="ARM-like"/>
</dbReference>
<dbReference type="Gene3D" id="1.10.555.10">
    <property type="entry name" value="Rho GTPase activation protein"/>
    <property type="match status" value="1"/>
</dbReference>
<dbReference type="GO" id="GO:0005739">
    <property type="term" value="C:mitochondrion"/>
    <property type="evidence" value="ECO:0007669"/>
    <property type="project" value="TreeGrafter"/>
</dbReference>
<dbReference type="SMART" id="SM00109">
    <property type="entry name" value="C1"/>
    <property type="match status" value="1"/>
</dbReference>
<dbReference type="InterPro" id="IPR036871">
    <property type="entry name" value="PX_dom_sf"/>
</dbReference>
<keyword evidence="14" id="KW-1133">Transmembrane helix</keyword>
<organism evidence="20 21">
    <name type="scientific">Temnothorax longispinosus</name>
    <dbReference type="NCBI Taxonomy" id="300112"/>
    <lineage>
        <taxon>Eukaryota</taxon>
        <taxon>Metazoa</taxon>
        <taxon>Ecdysozoa</taxon>
        <taxon>Arthropoda</taxon>
        <taxon>Hexapoda</taxon>
        <taxon>Insecta</taxon>
        <taxon>Pterygota</taxon>
        <taxon>Neoptera</taxon>
        <taxon>Endopterygota</taxon>
        <taxon>Hymenoptera</taxon>
        <taxon>Apocrita</taxon>
        <taxon>Aculeata</taxon>
        <taxon>Formicoidea</taxon>
        <taxon>Formicidae</taxon>
        <taxon>Myrmicinae</taxon>
        <taxon>Temnothorax</taxon>
    </lineage>
</organism>
<evidence type="ECO:0000256" key="14">
    <source>
        <dbReference type="SAM" id="Phobius"/>
    </source>
</evidence>
<gene>
    <name evidence="20" type="ORF">DBV15_04579</name>
</gene>
<feature type="domain" description="Rho-GAP" evidence="18">
    <location>
        <begin position="543"/>
        <end position="727"/>
    </location>
</feature>
<dbReference type="InterPro" id="IPR008936">
    <property type="entry name" value="Rho_GTPase_activation_prot"/>
</dbReference>
<name>A0A4S2KFJ4_9HYME</name>
<dbReference type="Gene3D" id="1.10.167.10">
    <property type="entry name" value="Regulator of G-protein Signalling 4, domain 2"/>
    <property type="match status" value="1"/>
</dbReference>
<evidence type="ECO:0000256" key="8">
    <source>
        <dbReference type="ARBA" id="ARBA00023146"/>
    </source>
</evidence>
<dbReference type="Pfam" id="PF00787">
    <property type="entry name" value="PX"/>
    <property type="match status" value="1"/>
</dbReference>
<dbReference type="PROSITE" id="PS50195">
    <property type="entry name" value="PX"/>
    <property type="match status" value="1"/>
</dbReference>
<evidence type="ECO:0000256" key="10">
    <source>
        <dbReference type="ARBA" id="ARBA00048248"/>
    </source>
</evidence>
<dbReference type="SUPFAM" id="SSF55174">
    <property type="entry name" value="Alpha-L RNA-binding motif"/>
    <property type="match status" value="1"/>
</dbReference>
<evidence type="ECO:0000256" key="7">
    <source>
        <dbReference type="ARBA" id="ARBA00022917"/>
    </source>
</evidence>
<dbReference type="Gene3D" id="3.10.290.10">
    <property type="entry name" value="RNA-binding S4 domain"/>
    <property type="match status" value="1"/>
</dbReference>
<dbReference type="SUPFAM" id="SSF64268">
    <property type="entry name" value="PX domain"/>
    <property type="match status" value="1"/>
</dbReference>
<dbReference type="Pfam" id="PF02194">
    <property type="entry name" value="PXA"/>
    <property type="match status" value="1"/>
</dbReference>
<dbReference type="Gene3D" id="3.30.60.20">
    <property type="match status" value="1"/>
</dbReference>
<evidence type="ECO:0000259" key="18">
    <source>
        <dbReference type="PROSITE" id="PS50238"/>
    </source>
</evidence>
<dbReference type="GO" id="GO:0046872">
    <property type="term" value="F:metal ion binding"/>
    <property type="evidence" value="ECO:0007669"/>
    <property type="project" value="UniProtKB-KW"/>
</dbReference>